<protein>
    <recommendedName>
        <fullName evidence="6 13">Phosphoglycolate phosphatase</fullName>
        <shortName evidence="13">PGP</shortName>
        <shortName evidence="13">PGPase</shortName>
        <ecNumber evidence="6 13">3.1.3.18</ecNumber>
    </recommendedName>
</protein>
<evidence type="ECO:0000256" key="1">
    <source>
        <dbReference type="ARBA" id="ARBA00000830"/>
    </source>
</evidence>
<dbReference type="HAMAP" id="MF_00495">
    <property type="entry name" value="GPH_hydrolase_bact"/>
    <property type="match status" value="1"/>
</dbReference>
<dbReference type="InterPro" id="IPR006439">
    <property type="entry name" value="HAD-SF_hydro_IA"/>
</dbReference>
<evidence type="ECO:0000256" key="6">
    <source>
        <dbReference type="ARBA" id="ARBA00013078"/>
    </source>
</evidence>
<evidence type="ECO:0000313" key="14">
    <source>
        <dbReference type="EMBL" id="ACC75017.1"/>
    </source>
</evidence>
<dbReference type="GO" id="GO:0019253">
    <property type="term" value="P:reductive pentose-phosphate cycle"/>
    <property type="evidence" value="ECO:0007669"/>
    <property type="project" value="UniProtKB-KW"/>
</dbReference>
<feature type="binding site" evidence="13">
    <location>
        <position position="18"/>
    </location>
    <ligand>
        <name>Mg(2+)</name>
        <dbReference type="ChEBI" id="CHEBI:18420"/>
    </ligand>
</feature>
<keyword evidence="7" id="KW-0113">Calvin cycle</keyword>
<dbReference type="InterPro" id="IPR037512">
    <property type="entry name" value="PGPase_prok"/>
</dbReference>
<geneLocation type="plasmid" evidence="14 15">
    <name>pBPHY01</name>
</geneLocation>
<evidence type="ECO:0000256" key="4">
    <source>
        <dbReference type="ARBA" id="ARBA00006171"/>
    </source>
</evidence>
<keyword evidence="9 13" id="KW-0378">Hydrolase</keyword>
<dbReference type="SUPFAM" id="SSF56784">
    <property type="entry name" value="HAD-like"/>
    <property type="match status" value="1"/>
</dbReference>
<dbReference type="OrthoDB" id="9807630at2"/>
<dbReference type="AlphaFoldDB" id="B2JVP0"/>
<keyword evidence="8 13" id="KW-0479">Metal-binding</keyword>
<evidence type="ECO:0000256" key="11">
    <source>
        <dbReference type="ARBA" id="ARBA00023277"/>
    </source>
</evidence>
<evidence type="ECO:0000256" key="13">
    <source>
        <dbReference type="HAMAP-Rule" id="MF_00495"/>
    </source>
</evidence>
<dbReference type="InterPro" id="IPR050155">
    <property type="entry name" value="HAD-like_hydrolase_sf"/>
</dbReference>
<dbReference type="NCBIfam" id="TIGR01549">
    <property type="entry name" value="HAD-SF-IA-v1"/>
    <property type="match status" value="1"/>
</dbReference>
<dbReference type="GO" id="GO:0005829">
    <property type="term" value="C:cytosol"/>
    <property type="evidence" value="ECO:0007669"/>
    <property type="project" value="TreeGrafter"/>
</dbReference>
<feature type="active site" description="Nucleophile" evidence="13">
    <location>
        <position position="16"/>
    </location>
</feature>
<dbReference type="Pfam" id="PF00702">
    <property type="entry name" value="Hydrolase"/>
    <property type="match status" value="1"/>
</dbReference>
<name>B2JVP0_PARP8</name>
<dbReference type="SFLD" id="SFLDG01129">
    <property type="entry name" value="C1.5:_HAD__Beta-PGM__Phosphata"/>
    <property type="match status" value="1"/>
</dbReference>
<comment type="cofactor">
    <cofactor evidence="2 13">
        <name>Mg(2+)</name>
        <dbReference type="ChEBI" id="CHEBI:18420"/>
    </cofactor>
</comment>
<sequence length="257" mass="27851">MQVMPRNLPIDAVLFDLDGTLLHTSPDIGNALNRALAENGLPLLAPGVAQTLIGGGSEILVDRALTLLGVESRPATLDLVLRRYESCYHQICRGEDQLTQPYPGAEATLDSLRGMGLKLGLVTNKETRFVDPLMWRFGLQAWFDMVVDGNARLPRKPDPEPLLHACEALGVDPAHTLFVGDSVTDALAAQAAGMPMVCVSYGYSSDHPVTELPCMRVIDSIGELTELIGGPRKWHRPTRGDHAAAGMDMQMHSHLAN</sequence>
<evidence type="ECO:0000256" key="2">
    <source>
        <dbReference type="ARBA" id="ARBA00001946"/>
    </source>
</evidence>
<organism evidence="14 15">
    <name type="scientific">Paraburkholderia phymatum (strain DSM 17167 / CIP 108236 / LMG 21445 / STM815)</name>
    <name type="common">Burkholderia phymatum</name>
    <dbReference type="NCBI Taxonomy" id="391038"/>
    <lineage>
        <taxon>Bacteria</taxon>
        <taxon>Pseudomonadati</taxon>
        <taxon>Pseudomonadota</taxon>
        <taxon>Betaproteobacteria</taxon>
        <taxon>Burkholderiales</taxon>
        <taxon>Burkholderiaceae</taxon>
        <taxon>Paraburkholderia</taxon>
    </lineage>
</organism>
<dbReference type="GO" id="GO:0046872">
    <property type="term" value="F:metal ion binding"/>
    <property type="evidence" value="ECO:0007669"/>
    <property type="project" value="UniProtKB-KW"/>
</dbReference>
<evidence type="ECO:0000313" key="15">
    <source>
        <dbReference type="Proteomes" id="UP000001192"/>
    </source>
</evidence>
<evidence type="ECO:0000256" key="3">
    <source>
        <dbReference type="ARBA" id="ARBA00004818"/>
    </source>
</evidence>
<evidence type="ECO:0000256" key="7">
    <source>
        <dbReference type="ARBA" id="ARBA00022567"/>
    </source>
</evidence>
<evidence type="ECO:0000256" key="8">
    <source>
        <dbReference type="ARBA" id="ARBA00022723"/>
    </source>
</evidence>
<dbReference type="RefSeq" id="WP_012405177.1">
    <property type="nucleotide sequence ID" value="NC_010625.1"/>
</dbReference>
<comment type="function">
    <text evidence="12 13">Specifically catalyzes the dephosphorylation of 2-phosphoglycolate. Is involved in the dissimilation of the intracellular 2-phosphoglycolate formed during the DNA repair of 3'-phosphoglycolate ends, a major class of DNA lesions induced by oxidative stress.</text>
</comment>
<keyword evidence="14" id="KW-0614">Plasmid</keyword>
<dbReference type="PRINTS" id="PR00413">
    <property type="entry name" value="HADHALOGNASE"/>
</dbReference>
<accession>B2JVP0</accession>
<dbReference type="Proteomes" id="UP000001192">
    <property type="component" value="Plasmid pBPHY01"/>
</dbReference>
<dbReference type="GO" id="GO:0008967">
    <property type="term" value="F:phosphoglycolate phosphatase activity"/>
    <property type="evidence" value="ECO:0007669"/>
    <property type="project" value="UniProtKB-UniRule"/>
</dbReference>
<dbReference type="PANTHER" id="PTHR43434">
    <property type="entry name" value="PHOSPHOGLYCOLATE PHOSPHATASE"/>
    <property type="match status" value="1"/>
</dbReference>
<comment type="subunit">
    <text evidence="5">Homotrimer.</text>
</comment>
<dbReference type="EC" id="3.1.3.18" evidence="6 13"/>
<keyword evidence="15" id="KW-1185">Reference proteome</keyword>
<evidence type="ECO:0000256" key="12">
    <source>
        <dbReference type="ARBA" id="ARBA00059247"/>
    </source>
</evidence>
<gene>
    <name evidence="13" type="primary">gph</name>
    <name evidence="14" type="ordered locus">Bphy_5953</name>
</gene>
<dbReference type="SFLD" id="SFLDG01135">
    <property type="entry name" value="C1.5.6:_HAD__Beta-PGM__Phospha"/>
    <property type="match status" value="1"/>
</dbReference>
<evidence type="ECO:0000256" key="10">
    <source>
        <dbReference type="ARBA" id="ARBA00022842"/>
    </source>
</evidence>
<comment type="pathway">
    <text evidence="3 13">Organic acid metabolism; glycolate biosynthesis; glycolate from 2-phosphoglycolate: step 1/1.</text>
</comment>
<dbReference type="Gene3D" id="3.40.50.1000">
    <property type="entry name" value="HAD superfamily/HAD-like"/>
    <property type="match status" value="1"/>
</dbReference>
<dbReference type="GO" id="GO:0046295">
    <property type="term" value="P:glycolate biosynthetic process"/>
    <property type="evidence" value="ECO:0007669"/>
    <property type="project" value="UniProtKB-UniRule"/>
</dbReference>
<dbReference type="InterPro" id="IPR023214">
    <property type="entry name" value="HAD_sf"/>
</dbReference>
<dbReference type="GO" id="GO:0006281">
    <property type="term" value="P:DNA repair"/>
    <property type="evidence" value="ECO:0007669"/>
    <property type="project" value="TreeGrafter"/>
</dbReference>
<evidence type="ECO:0000256" key="9">
    <source>
        <dbReference type="ARBA" id="ARBA00022801"/>
    </source>
</evidence>
<feature type="binding site" evidence="13">
    <location>
        <position position="181"/>
    </location>
    <ligand>
        <name>Mg(2+)</name>
        <dbReference type="ChEBI" id="CHEBI:18420"/>
    </ligand>
</feature>
<dbReference type="Gene3D" id="1.10.150.240">
    <property type="entry name" value="Putative phosphatase, domain 2"/>
    <property type="match status" value="1"/>
</dbReference>
<keyword evidence="10 13" id="KW-0460">Magnesium</keyword>
<dbReference type="EMBL" id="CP001045">
    <property type="protein sequence ID" value="ACC75017.1"/>
    <property type="molecule type" value="Genomic_DNA"/>
</dbReference>
<dbReference type="NCBIfam" id="TIGR01449">
    <property type="entry name" value="PGP_bact"/>
    <property type="match status" value="1"/>
</dbReference>
<reference evidence="15" key="1">
    <citation type="journal article" date="2014" name="Stand. Genomic Sci.">
        <title>Complete genome sequence of Burkholderia phymatum STM815(T), a broad host range and efficient nitrogen-fixing symbiont of Mimosa species.</title>
        <authorList>
            <person name="Moulin L."/>
            <person name="Klonowska A."/>
            <person name="Caroline B."/>
            <person name="Booth K."/>
            <person name="Vriezen J.A."/>
            <person name="Melkonian R."/>
            <person name="James E.K."/>
            <person name="Young J.P."/>
            <person name="Bena G."/>
            <person name="Hauser L."/>
            <person name="Land M."/>
            <person name="Kyrpides N."/>
            <person name="Bruce D."/>
            <person name="Chain P."/>
            <person name="Copeland A."/>
            <person name="Pitluck S."/>
            <person name="Woyke T."/>
            <person name="Lizotte-Waniewski M."/>
            <person name="Bristow J."/>
            <person name="Riley M."/>
        </authorList>
    </citation>
    <scope>NUCLEOTIDE SEQUENCE [LARGE SCALE GENOMIC DNA]</scope>
    <source>
        <strain evidence="15">DSM 17167 / CIP 108236 / LMG 21445 / STM815</strain>
        <plasmid evidence="15">Plasmid pBPHY01</plasmid>
    </source>
</reference>
<proteinExistence type="inferred from homology"/>
<dbReference type="SFLD" id="SFLDS00003">
    <property type="entry name" value="Haloacid_Dehalogenase"/>
    <property type="match status" value="1"/>
</dbReference>
<dbReference type="HOGENOM" id="CLU_045011_19_1_4"/>
<dbReference type="PANTHER" id="PTHR43434:SF1">
    <property type="entry name" value="PHOSPHOGLYCOLATE PHOSPHATASE"/>
    <property type="match status" value="1"/>
</dbReference>
<dbReference type="KEGG" id="bph:Bphy_5953"/>
<comment type="catalytic activity">
    <reaction evidence="1 13">
        <text>2-phosphoglycolate + H2O = glycolate + phosphate</text>
        <dbReference type="Rhea" id="RHEA:14369"/>
        <dbReference type="ChEBI" id="CHEBI:15377"/>
        <dbReference type="ChEBI" id="CHEBI:29805"/>
        <dbReference type="ChEBI" id="CHEBI:43474"/>
        <dbReference type="ChEBI" id="CHEBI:58033"/>
        <dbReference type="EC" id="3.1.3.18"/>
    </reaction>
</comment>
<dbReference type="InterPro" id="IPR023198">
    <property type="entry name" value="PGP-like_dom2"/>
</dbReference>
<feature type="binding site" evidence="13">
    <location>
        <position position="16"/>
    </location>
    <ligand>
        <name>Mg(2+)</name>
        <dbReference type="ChEBI" id="CHEBI:18420"/>
    </ligand>
</feature>
<dbReference type="InterPro" id="IPR036412">
    <property type="entry name" value="HAD-like_sf"/>
</dbReference>
<dbReference type="FunFam" id="3.40.50.1000:FF:000022">
    <property type="entry name" value="Phosphoglycolate phosphatase"/>
    <property type="match status" value="1"/>
</dbReference>
<keyword evidence="11 13" id="KW-0119">Carbohydrate metabolism</keyword>
<comment type="similarity">
    <text evidence="4 13">Belongs to the HAD-like hydrolase superfamily. CbbY/CbbZ/Gph/YieH family.</text>
</comment>
<dbReference type="UniPathway" id="UPA00865">
    <property type="reaction ID" value="UER00834"/>
</dbReference>
<evidence type="ECO:0000256" key="5">
    <source>
        <dbReference type="ARBA" id="ARBA00011233"/>
    </source>
</evidence>
<dbReference type="NCBIfam" id="TIGR01509">
    <property type="entry name" value="HAD-SF-IA-v3"/>
    <property type="match status" value="1"/>
</dbReference>